<keyword evidence="3" id="KW-0378">Hydrolase</keyword>
<feature type="domain" description="DUF2268" evidence="2">
    <location>
        <begin position="129"/>
        <end position="302"/>
    </location>
</feature>
<name>A0A2I0UZB2_9BACI</name>
<evidence type="ECO:0000313" key="4">
    <source>
        <dbReference type="Proteomes" id="UP000234956"/>
    </source>
</evidence>
<dbReference type="EMBL" id="PDFK01000003">
    <property type="protein sequence ID" value="PKU51349.1"/>
    <property type="molecule type" value="Genomic_DNA"/>
</dbReference>
<sequence>MHYVKSFVVLMMLCFVFSACAQIEKPSHKKPDIESITVSFEHPETKQPFKIVHAFELFQNYTEKVEGNPDRSPLDIYREEVIDPVYSACFENGEYINMAETVLNSTTKQLKENQLLSEKIDREATEKSIKEGLFKSSELLPTKNETTVCVFPATDVNANMVTIGAGKITALYNKYYTNEFIRAVIAHEYHHSVATEKRPRSEGTVLDHLIFEGRAVMFEKLVYPDLNFTRIDLDYNKVYWSDVAADLEKHNLIRALEIIRGGNGLPFSYGYSEGYKMVKSYLDLHPNVSIEEWTALSPKEIFEKGKYLENYQ</sequence>
<feature type="signal peptide" evidence="1">
    <location>
        <begin position="1"/>
        <end position="21"/>
    </location>
</feature>
<evidence type="ECO:0000313" key="3">
    <source>
        <dbReference type="EMBL" id="PKU51349.1"/>
    </source>
</evidence>
<evidence type="ECO:0000259" key="2">
    <source>
        <dbReference type="Pfam" id="PF10026"/>
    </source>
</evidence>
<proteinExistence type="predicted"/>
<keyword evidence="3" id="KW-0645">Protease</keyword>
<dbReference type="PROSITE" id="PS51257">
    <property type="entry name" value="PROKAR_LIPOPROTEIN"/>
    <property type="match status" value="1"/>
</dbReference>
<evidence type="ECO:0000256" key="1">
    <source>
        <dbReference type="SAM" id="SignalP"/>
    </source>
</evidence>
<feature type="chain" id="PRO_5014175085" evidence="1">
    <location>
        <begin position="22"/>
        <end position="312"/>
    </location>
</feature>
<gene>
    <name evidence="3" type="ORF">CRI88_11575</name>
</gene>
<dbReference type="InterPro" id="IPR018728">
    <property type="entry name" value="DUF2268"/>
</dbReference>
<dbReference type="AlphaFoldDB" id="A0A2I0UZB2"/>
<keyword evidence="1" id="KW-0732">Signal</keyword>
<accession>A0A2I0UZB2</accession>
<organism evidence="3 4">
    <name type="scientific">Lysinibacillus fusiformis</name>
    <dbReference type="NCBI Taxonomy" id="28031"/>
    <lineage>
        <taxon>Bacteria</taxon>
        <taxon>Bacillati</taxon>
        <taxon>Bacillota</taxon>
        <taxon>Bacilli</taxon>
        <taxon>Bacillales</taxon>
        <taxon>Bacillaceae</taxon>
        <taxon>Lysinibacillus</taxon>
    </lineage>
</organism>
<dbReference type="GO" id="GO:0006508">
    <property type="term" value="P:proteolysis"/>
    <property type="evidence" value="ECO:0007669"/>
    <property type="project" value="UniProtKB-KW"/>
</dbReference>
<dbReference type="Proteomes" id="UP000234956">
    <property type="component" value="Unassembled WGS sequence"/>
</dbReference>
<reference evidence="3 4" key="1">
    <citation type="submission" date="2017-10" db="EMBL/GenBank/DDBJ databases">
        <title>Draft genome of Lysinibacillus fusiformis strain Juneja, a laboratory-derived pathogen of Drosophila melanogaster.</title>
        <authorList>
            <person name="Smith B.R."/>
            <person name="Unckless R.L."/>
        </authorList>
    </citation>
    <scope>NUCLEOTIDE SEQUENCE [LARGE SCALE GENOMIC DNA]</scope>
    <source>
        <strain evidence="3 4">Juneja</strain>
    </source>
</reference>
<dbReference type="GO" id="GO:0008233">
    <property type="term" value="F:peptidase activity"/>
    <property type="evidence" value="ECO:0007669"/>
    <property type="project" value="UniProtKB-KW"/>
</dbReference>
<dbReference type="Pfam" id="PF10026">
    <property type="entry name" value="DUF2268"/>
    <property type="match status" value="1"/>
</dbReference>
<dbReference type="RefSeq" id="WP_082673742.1">
    <property type="nucleotide sequence ID" value="NZ_PDFK01000003.1"/>
</dbReference>
<protein>
    <submittedName>
        <fullName evidence="3">Zn-dependent protease</fullName>
    </submittedName>
</protein>
<comment type="caution">
    <text evidence="3">The sequence shown here is derived from an EMBL/GenBank/DDBJ whole genome shotgun (WGS) entry which is preliminary data.</text>
</comment>